<dbReference type="Gene3D" id="1.10.238.160">
    <property type="match status" value="1"/>
</dbReference>
<reference evidence="2" key="1">
    <citation type="journal article" date="2014" name="Int. J. Syst. Evol. Microbiol.">
        <title>Complete genome sequence of Corynebacterium casei LMG S-19264T (=DSM 44701T), isolated from a smear-ripened cheese.</title>
        <authorList>
            <consortium name="US DOE Joint Genome Institute (JGI-PGF)"/>
            <person name="Walter F."/>
            <person name="Albersmeier A."/>
            <person name="Kalinowski J."/>
            <person name="Ruckert C."/>
        </authorList>
    </citation>
    <scope>NUCLEOTIDE SEQUENCE</scope>
    <source>
        <strain evidence="2">KCTC 12870</strain>
    </source>
</reference>
<organism evidence="2 3">
    <name type="scientific">Cerasicoccus arenae</name>
    <dbReference type="NCBI Taxonomy" id="424488"/>
    <lineage>
        <taxon>Bacteria</taxon>
        <taxon>Pseudomonadati</taxon>
        <taxon>Verrucomicrobiota</taxon>
        <taxon>Opitutia</taxon>
        <taxon>Puniceicoccales</taxon>
        <taxon>Cerasicoccaceae</taxon>
        <taxon>Cerasicoccus</taxon>
    </lineage>
</organism>
<evidence type="ECO:0000313" key="3">
    <source>
        <dbReference type="Proteomes" id="UP000642829"/>
    </source>
</evidence>
<comment type="caution">
    <text evidence="2">The sequence shown here is derived from an EMBL/GenBank/DDBJ whole genome shotgun (WGS) entry which is preliminary data.</text>
</comment>
<dbReference type="NCBIfam" id="TIGR01764">
    <property type="entry name" value="excise"/>
    <property type="match status" value="1"/>
</dbReference>
<evidence type="ECO:0000259" key="1">
    <source>
        <dbReference type="Pfam" id="PF12728"/>
    </source>
</evidence>
<feature type="domain" description="Helix-turn-helix" evidence="1">
    <location>
        <begin position="15"/>
        <end position="59"/>
    </location>
</feature>
<reference evidence="2" key="2">
    <citation type="submission" date="2020-09" db="EMBL/GenBank/DDBJ databases">
        <authorList>
            <person name="Sun Q."/>
            <person name="Kim S."/>
        </authorList>
    </citation>
    <scope>NUCLEOTIDE SEQUENCE</scope>
    <source>
        <strain evidence="2">KCTC 12870</strain>
    </source>
</reference>
<dbReference type="InterPro" id="IPR041657">
    <property type="entry name" value="HTH_17"/>
</dbReference>
<dbReference type="InterPro" id="IPR010093">
    <property type="entry name" value="SinI_DNA-bd"/>
</dbReference>
<dbReference type="RefSeq" id="WP_189517560.1">
    <property type="nucleotide sequence ID" value="NZ_BMXG01000039.1"/>
</dbReference>
<name>A0A8J3DKZ5_9BACT</name>
<dbReference type="AlphaFoldDB" id="A0A8J3DKZ5"/>
<keyword evidence="3" id="KW-1185">Reference proteome</keyword>
<evidence type="ECO:0000313" key="2">
    <source>
        <dbReference type="EMBL" id="GHC13900.1"/>
    </source>
</evidence>
<dbReference type="SUPFAM" id="SSF46955">
    <property type="entry name" value="Putative DNA-binding domain"/>
    <property type="match status" value="1"/>
</dbReference>
<proteinExistence type="predicted"/>
<protein>
    <recommendedName>
        <fullName evidence="1">Helix-turn-helix domain-containing protein</fullName>
    </recommendedName>
</protein>
<gene>
    <name evidence="2" type="ORF">GCM10007047_34000</name>
</gene>
<dbReference type="GO" id="GO:0003677">
    <property type="term" value="F:DNA binding"/>
    <property type="evidence" value="ECO:0007669"/>
    <property type="project" value="InterPro"/>
</dbReference>
<dbReference type="Pfam" id="PF12728">
    <property type="entry name" value="HTH_17"/>
    <property type="match status" value="1"/>
</dbReference>
<accession>A0A8J3DKZ5</accession>
<sequence>MQQVSDEKLVPIGTIAKRLGISTRAVYRLVARGEFPKPVKVGGATRFYWSDLEQYLNQLRQQQR</sequence>
<dbReference type="Proteomes" id="UP000642829">
    <property type="component" value="Unassembled WGS sequence"/>
</dbReference>
<dbReference type="EMBL" id="BMXG01000039">
    <property type="protein sequence ID" value="GHC13900.1"/>
    <property type="molecule type" value="Genomic_DNA"/>
</dbReference>
<dbReference type="InterPro" id="IPR009061">
    <property type="entry name" value="DNA-bd_dom_put_sf"/>
</dbReference>